<sequence length="125" mass="13130">MTFADYAVDVVFGGAAGGLFGTAGGALARMRGETKESVLKALQKATLDVADGKAADVGGVLKGVAPDEFVSRDIAREKLVSSGMDKAEVDTFLKGLDDHAQDWATETGRNPAEWYSQHIAEVNVV</sequence>
<protein>
    <submittedName>
        <fullName evidence="2">Uncharacterized protein</fullName>
    </submittedName>
</protein>
<evidence type="ECO:0000313" key="3">
    <source>
        <dbReference type="Proteomes" id="UP001057375"/>
    </source>
</evidence>
<dbReference type="Proteomes" id="UP001057375">
    <property type="component" value="Unassembled WGS sequence"/>
</dbReference>
<keyword evidence="1" id="KW-0812">Transmembrane</keyword>
<keyword evidence="1" id="KW-0472">Membrane</keyword>
<keyword evidence="3" id="KW-1185">Reference proteome</keyword>
<gene>
    <name evidence="2" type="ORF">ADUPG1_002201</name>
</gene>
<dbReference type="EMBL" id="BQXS01002437">
    <property type="protein sequence ID" value="GKT32085.1"/>
    <property type="molecule type" value="Genomic_DNA"/>
</dbReference>
<feature type="non-terminal residue" evidence="2">
    <location>
        <position position="125"/>
    </location>
</feature>
<keyword evidence="1" id="KW-1133">Transmembrane helix</keyword>
<evidence type="ECO:0000313" key="2">
    <source>
        <dbReference type="EMBL" id="GKT32085.1"/>
    </source>
</evidence>
<proteinExistence type="predicted"/>
<reference evidence="2" key="1">
    <citation type="submission" date="2022-03" db="EMBL/GenBank/DDBJ databases">
        <title>Draft genome sequence of Aduncisulcus paluster, a free-living microaerophilic Fornicata.</title>
        <authorList>
            <person name="Yuyama I."/>
            <person name="Kume K."/>
            <person name="Tamura T."/>
            <person name="Inagaki Y."/>
            <person name="Hashimoto T."/>
        </authorList>
    </citation>
    <scope>NUCLEOTIDE SEQUENCE</scope>
    <source>
        <strain evidence="2">NY0171</strain>
    </source>
</reference>
<feature type="transmembrane region" description="Helical" evidence="1">
    <location>
        <begin position="6"/>
        <end position="28"/>
    </location>
</feature>
<name>A0ABQ5KHU3_9EUKA</name>
<evidence type="ECO:0000256" key="1">
    <source>
        <dbReference type="SAM" id="Phobius"/>
    </source>
</evidence>
<organism evidence="2 3">
    <name type="scientific">Aduncisulcus paluster</name>
    <dbReference type="NCBI Taxonomy" id="2918883"/>
    <lineage>
        <taxon>Eukaryota</taxon>
        <taxon>Metamonada</taxon>
        <taxon>Carpediemonas-like organisms</taxon>
        <taxon>Aduncisulcus</taxon>
    </lineage>
</organism>
<accession>A0ABQ5KHU3</accession>
<comment type="caution">
    <text evidence="2">The sequence shown here is derived from an EMBL/GenBank/DDBJ whole genome shotgun (WGS) entry which is preliminary data.</text>
</comment>